<evidence type="ECO:0000256" key="1">
    <source>
        <dbReference type="ARBA" id="ARBA00005711"/>
    </source>
</evidence>
<comment type="similarity">
    <text evidence="1">Belongs to the remorin family.</text>
</comment>
<dbReference type="PANTHER" id="PTHR31471:SF3">
    <property type="entry name" value="OS11G0616300 PROTEIN"/>
    <property type="match status" value="1"/>
</dbReference>
<dbReference type="PANTHER" id="PTHR31471">
    <property type="entry name" value="OS02G0116800 PROTEIN"/>
    <property type="match status" value="1"/>
</dbReference>
<dbReference type="OrthoDB" id="431557at2759"/>
<dbReference type="Proteomes" id="UP000639772">
    <property type="component" value="Unassembled WGS sequence"/>
</dbReference>
<feature type="domain" description="Remorin C-terminal" evidence="4">
    <location>
        <begin position="281"/>
        <end position="379"/>
    </location>
</feature>
<dbReference type="EMBL" id="JADCNM010000050">
    <property type="protein sequence ID" value="KAG0451738.1"/>
    <property type="molecule type" value="Genomic_DNA"/>
</dbReference>
<name>A0A835PFM0_VANPL</name>
<proteinExistence type="inferred from homology"/>
<feature type="coiled-coil region" evidence="2">
    <location>
        <begin position="314"/>
        <end position="341"/>
    </location>
</feature>
<evidence type="ECO:0000313" key="5">
    <source>
        <dbReference type="EMBL" id="KAG0451738.1"/>
    </source>
</evidence>
<dbReference type="InterPro" id="IPR005516">
    <property type="entry name" value="Remorin_C"/>
</dbReference>
<evidence type="ECO:0000256" key="3">
    <source>
        <dbReference type="SAM" id="MobiDB-lite"/>
    </source>
</evidence>
<dbReference type="AlphaFoldDB" id="A0A835PFM0"/>
<feature type="region of interest" description="Disordered" evidence="3">
    <location>
        <begin position="201"/>
        <end position="220"/>
    </location>
</feature>
<keyword evidence="2" id="KW-0175">Coiled coil</keyword>
<sequence length="397" mass="44944">MDGKECNDNGGILEISAQRKDGGSSAWLLRRLETPSTPGRPVFSFSAGNLYRKSVPSKWDDAGKWLMTSSFLESPVHRSKLSEPSKAHEQKDHQKADTFDAFVKKLSLSESKLSKVGHGKDMPSHGIPSEVLLKDKLTRNVETVGSNFRCIETSKEGLMFKNSFCETEKDAVFVPVVPSRDVGTEMTPICSLTTSRCHTPIKSSSPVRHNTPADRSGPLMASDENKIGISELKDCHFAKLDLGARYNSAFSNWSSREEEEEEVSKSLRHFEMNGGRKSMAELRTSVWEDEEKIKCCMRYQREDAKIQAWVNLQTAKAEEKSKKLEMKIQKMRSNLEEKLMKRMAIVHRRAEEWRAEAQMQHSLEILKAAEQARKIRTQQSLHFPDSHASCGCFTTQQ</sequence>
<reference evidence="5 6" key="1">
    <citation type="journal article" date="2020" name="Nat. Food">
        <title>A phased Vanilla planifolia genome enables genetic improvement of flavour and production.</title>
        <authorList>
            <person name="Hasing T."/>
            <person name="Tang H."/>
            <person name="Brym M."/>
            <person name="Khazi F."/>
            <person name="Huang T."/>
            <person name="Chambers A.H."/>
        </authorList>
    </citation>
    <scope>NUCLEOTIDE SEQUENCE [LARGE SCALE GENOMIC DNA]</scope>
    <source>
        <tissue evidence="5">Leaf</tissue>
    </source>
</reference>
<comment type="caution">
    <text evidence="5">The sequence shown here is derived from an EMBL/GenBank/DDBJ whole genome shotgun (WGS) entry which is preliminary data.</text>
</comment>
<evidence type="ECO:0000259" key="4">
    <source>
        <dbReference type="Pfam" id="PF03763"/>
    </source>
</evidence>
<organism evidence="5 6">
    <name type="scientific">Vanilla planifolia</name>
    <name type="common">Vanilla</name>
    <dbReference type="NCBI Taxonomy" id="51239"/>
    <lineage>
        <taxon>Eukaryota</taxon>
        <taxon>Viridiplantae</taxon>
        <taxon>Streptophyta</taxon>
        <taxon>Embryophyta</taxon>
        <taxon>Tracheophyta</taxon>
        <taxon>Spermatophyta</taxon>
        <taxon>Magnoliopsida</taxon>
        <taxon>Liliopsida</taxon>
        <taxon>Asparagales</taxon>
        <taxon>Orchidaceae</taxon>
        <taxon>Vanilloideae</taxon>
        <taxon>Vanilleae</taxon>
        <taxon>Vanilla</taxon>
    </lineage>
</organism>
<gene>
    <name evidence="5" type="ORF">HPP92_026097</name>
</gene>
<evidence type="ECO:0000313" key="6">
    <source>
        <dbReference type="Proteomes" id="UP000639772"/>
    </source>
</evidence>
<accession>A0A835PFM0</accession>
<protein>
    <recommendedName>
        <fullName evidence="4">Remorin C-terminal domain-containing protein</fullName>
    </recommendedName>
</protein>
<dbReference type="Pfam" id="PF03763">
    <property type="entry name" value="Remorin_C"/>
    <property type="match status" value="1"/>
</dbReference>
<evidence type="ECO:0000256" key="2">
    <source>
        <dbReference type="SAM" id="Coils"/>
    </source>
</evidence>